<dbReference type="AlphaFoldDB" id="A0A4Y2LZK3"/>
<sequence>MCMVVIFQIELLEPLDSRKVVALSEWCSEEPPLRDPRRKASDWLYTIIPPFAELTTSVRGFENSATFVRRMSGFEPLSGIRESDLPGNCCLYSVLSLF</sequence>
<protein>
    <submittedName>
        <fullName evidence="1">Uncharacterized protein</fullName>
    </submittedName>
</protein>
<proteinExistence type="predicted"/>
<comment type="caution">
    <text evidence="1">The sequence shown here is derived from an EMBL/GenBank/DDBJ whole genome shotgun (WGS) entry which is preliminary data.</text>
</comment>
<evidence type="ECO:0000313" key="2">
    <source>
        <dbReference type="Proteomes" id="UP000499080"/>
    </source>
</evidence>
<gene>
    <name evidence="1" type="ORF">AVEN_48035_1</name>
</gene>
<keyword evidence="2" id="KW-1185">Reference proteome</keyword>
<name>A0A4Y2LZK3_ARAVE</name>
<accession>A0A4Y2LZK3</accession>
<organism evidence="1 2">
    <name type="scientific">Araneus ventricosus</name>
    <name type="common">Orbweaver spider</name>
    <name type="synonym">Epeira ventricosa</name>
    <dbReference type="NCBI Taxonomy" id="182803"/>
    <lineage>
        <taxon>Eukaryota</taxon>
        <taxon>Metazoa</taxon>
        <taxon>Ecdysozoa</taxon>
        <taxon>Arthropoda</taxon>
        <taxon>Chelicerata</taxon>
        <taxon>Arachnida</taxon>
        <taxon>Araneae</taxon>
        <taxon>Araneomorphae</taxon>
        <taxon>Entelegynae</taxon>
        <taxon>Araneoidea</taxon>
        <taxon>Araneidae</taxon>
        <taxon>Araneus</taxon>
    </lineage>
</organism>
<dbReference type="Proteomes" id="UP000499080">
    <property type="component" value="Unassembled WGS sequence"/>
</dbReference>
<reference evidence="1 2" key="1">
    <citation type="journal article" date="2019" name="Sci. Rep.">
        <title>Orb-weaving spider Araneus ventricosus genome elucidates the spidroin gene catalogue.</title>
        <authorList>
            <person name="Kono N."/>
            <person name="Nakamura H."/>
            <person name="Ohtoshi R."/>
            <person name="Moran D.A.P."/>
            <person name="Shinohara A."/>
            <person name="Yoshida Y."/>
            <person name="Fujiwara M."/>
            <person name="Mori M."/>
            <person name="Tomita M."/>
            <person name="Arakawa K."/>
        </authorList>
    </citation>
    <scope>NUCLEOTIDE SEQUENCE [LARGE SCALE GENOMIC DNA]</scope>
</reference>
<dbReference type="EMBL" id="BGPR01006522">
    <property type="protein sequence ID" value="GBN19774.1"/>
    <property type="molecule type" value="Genomic_DNA"/>
</dbReference>
<evidence type="ECO:0000313" key="1">
    <source>
        <dbReference type="EMBL" id="GBN19774.1"/>
    </source>
</evidence>